<reference evidence="2 3" key="1">
    <citation type="submission" date="2021-01" db="EMBL/GenBank/DDBJ databases">
        <title>Whole genome shotgun sequence of Actinoplanes deccanensis NBRC 13994.</title>
        <authorList>
            <person name="Komaki H."/>
            <person name="Tamura T."/>
        </authorList>
    </citation>
    <scope>NUCLEOTIDE SEQUENCE [LARGE SCALE GENOMIC DNA]</scope>
    <source>
        <strain evidence="2 3">NBRC 13994</strain>
    </source>
</reference>
<evidence type="ECO:0000313" key="2">
    <source>
        <dbReference type="EMBL" id="GID73172.1"/>
    </source>
</evidence>
<dbReference type="EMBL" id="BOMI01000030">
    <property type="protein sequence ID" value="GID73172.1"/>
    <property type="molecule type" value="Genomic_DNA"/>
</dbReference>
<dbReference type="PANTHER" id="PTHR34387:SF1">
    <property type="entry name" value="PERIPLASMIC IMMUNOGENIC PROTEIN"/>
    <property type="match status" value="1"/>
</dbReference>
<dbReference type="InterPro" id="IPR010916">
    <property type="entry name" value="TonB_box_CS"/>
</dbReference>
<dbReference type="InterPro" id="IPR007497">
    <property type="entry name" value="SIMPL/DUF541"/>
</dbReference>
<dbReference type="Gene3D" id="3.30.70.2970">
    <property type="entry name" value="Protein of unknown function (DUF541), domain 2"/>
    <property type="match status" value="1"/>
</dbReference>
<dbReference type="PROSITE" id="PS00430">
    <property type="entry name" value="TONB_DEPENDENT_REC_1"/>
    <property type="match status" value="1"/>
</dbReference>
<keyword evidence="3" id="KW-1185">Reference proteome</keyword>
<dbReference type="Gene3D" id="3.30.110.170">
    <property type="entry name" value="Protein of unknown function (DUF541), domain 1"/>
    <property type="match status" value="1"/>
</dbReference>
<evidence type="ECO:0000256" key="1">
    <source>
        <dbReference type="SAM" id="SignalP"/>
    </source>
</evidence>
<keyword evidence="2" id="KW-0449">Lipoprotein</keyword>
<dbReference type="PANTHER" id="PTHR34387">
    <property type="entry name" value="SLR1258 PROTEIN"/>
    <property type="match status" value="1"/>
</dbReference>
<comment type="caution">
    <text evidence="2">The sequence shown here is derived from an EMBL/GenBank/DDBJ whole genome shotgun (WGS) entry which is preliminary data.</text>
</comment>
<feature type="signal peptide" evidence="1">
    <location>
        <begin position="1"/>
        <end position="32"/>
    </location>
</feature>
<name>A0ABQ3XZJ5_9ACTN</name>
<protein>
    <submittedName>
        <fullName evidence="2">Conserved lipoprotein LpqG</fullName>
    </submittedName>
</protein>
<dbReference type="Pfam" id="PF04402">
    <property type="entry name" value="SIMPL"/>
    <property type="match status" value="1"/>
</dbReference>
<keyword evidence="1" id="KW-0732">Signal</keyword>
<dbReference type="Proteomes" id="UP000609879">
    <property type="component" value="Unassembled WGS sequence"/>
</dbReference>
<accession>A0ABQ3XZJ5</accession>
<evidence type="ECO:0000313" key="3">
    <source>
        <dbReference type="Proteomes" id="UP000609879"/>
    </source>
</evidence>
<gene>
    <name evidence="2" type="ORF">Ade02nite_18130</name>
</gene>
<organism evidence="2 3">
    <name type="scientific">Paractinoplanes deccanensis</name>
    <dbReference type="NCBI Taxonomy" id="113561"/>
    <lineage>
        <taxon>Bacteria</taxon>
        <taxon>Bacillati</taxon>
        <taxon>Actinomycetota</taxon>
        <taxon>Actinomycetes</taxon>
        <taxon>Micromonosporales</taxon>
        <taxon>Micromonosporaceae</taxon>
        <taxon>Paractinoplanes</taxon>
    </lineage>
</organism>
<proteinExistence type="predicted"/>
<sequence length="245" mass="25531">MTRSRFVRRLLAVPAMLVALSPLPFEAPPAHASAAPTVEQSRESIEVTGTGEAFGEPDALAAQFAVEAGAPTVGQALDRANAAATRMREVLARAKAELQTSHAAINSTVNDKGDIVGYTAHQGLTAKIRDLSRAGALMSEAIAAGGDAARLNGVSFTIENDTALLAEARKKAFADAREKAELYAREAGRPLGRVVAVTEASAIDGGSPERDGMAAADSRVPLEPGRHRLAVTVTVEWSFGGRHAV</sequence>
<dbReference type="InterPro" id="IPR052022">
    <property type="entry name" value="26kDa_periplasmic_antigen"/>
</dbReference>
<dbReference type="RefSeq" id="WP_203761100.1">
    <property type="nucleotide sequence ID" value="NZ_BAAABO010000029.1"/>
</dbReference>
<feature type="chain" id="PRO_5045559306" evidence="1">
    <location>
        <begin position="33"/>
        <end position="245"/>
    </location>
</feature>